<dbReference type="InterPro" id="IPR050541">
    <property type="entry name" value="LRR_TM_domain-containing"/>
</dbReference>
<keyword evidence="4" id="KW-0496">Mitochondrion</keyword>
<dbReference type="InterPro" id="IPR003591">
    <property type="entry name" value="Leu-rich_rpt_typical-subtyp"/>
</dbReference>
<evidence type="ECO:0000256" key="3">
    <source>
        <dbReference type="SAM" id="SignalP"/>
    </source>
</evidence>
<dbReference type="InterPro" id="IPR001611">
    <property type="entry name" value="Leu-rich_rpt"/>
</dbReference>
<gene>
    <name evidence="4" type="ORF">PLBR_LOCUS4052</name>
</gene>
<protein>
    <submittedName>
        <fullName evidence="4">Uncharacterized protein</fullName>
    </submittedName>
</protein>
<evidence type="ECO:0000313" key="4">
    <source>
        <dbReference type="EMBL" id="SPQ96837.1"/>
    </source>
</evidence>
<dbReference type="EMBL" id="OVEO01000006">
    <property type="protein sequence ID" value="SPQ96837.1"/>
    <property type="molecule type" value="Genomic_DNA"/>
</dbReference>
<accession>A0A3P3Y9J2</accession>
<dbReference type="AlphaFoldDB" id="A0A3P3Y9J2"/>
<dbReference type="GO" id="GO:0005886">
    <property type="term" value="C:plasma membrane"/>
    <property type="evidence" value="ECO:0007669"/>
    <property type="project" value="TreeGrafter"/>
</dbReference>
<dbReference type="SMART" id="SM00369">
    <property type="entry name" value="LRR_TYP"/>
    <property type="match status" value="5"/>
</dbReference>
<keyword evidence="2" id="KW-0677">Repeat</keyword>
<organism evidence="4 5">
    <name type="scientific">Plasmodiophora brassicae</name>
    <name type="common">Clubroot disease agent</name>
    <dbReference type="NCBI Taxonomy" id="37360"/>
    <lineage>
        <taxon>Eukaryota</taxon>
        <taxon>Sar</taxon>
        <taxon>Rhizaria</taxon>
        <taxon>Endomyxa</taxon>
        <taxon>Phytomyxea</taxon>
        <taxon>Plasmodiophorida</taxon>
        <taxon>Plasmodiophoridae</taxon>
        <taxon>Plasmodiophora</taxon>
    </lineage>
</organism>
<feature type="chain" id="PRO_5018270292" evidence="3">
    <location>
        <begin position="33"/>
        <end position="452"/>
    </location>
</feature>
<dbReference type="SUPFAM" id="SSF52058">
    <property type="entry name" value="L domain-like"/>
    <property type="match status" value="1"/>
</dbReference>
<reference evidence="4 5" key="1">
    <citation type="submission" date="2018-03" db="EMBL/GenBank/DDBJ databases">
        <authorList>
            <person name="Fogelqvist J."/>
        </authorList>
    </citation>
    <scope>NUCLEOTIDE SEQUENCE [LARGE SCALE GENOMIC DNA]</scope>
</reference>
<evidence type="ECO:0000256" key="1">
    <source>
        <dbReference type="ARBA" id="ARBA00022614"/>
    </source>
</evidence>
<evidence type="ECO:0000313" key="5">
    <source>
        <dbReference type="Proteomes" id="UP000290189"/>
    </source>
</evidence>
<name>A0A3P3Y9J2_PLABS</name>
<dbReference type="Proteomes" id="UP000290189">
    <property type="component" value="Unassembled WGS sequence"/>
</dbReference>
<evidence type="ECO:0000256" key="2">
    <source>
        <dbReference type="ARBA" id="ARBA00022737"/>
    </source>
</evidence>
<dbReference type="InterPro" id="IPR032675">
    <property type="entry name" value="LRR_dom_sf"/>
</dbReference>
<dbReference type="Gene3D" id="3.80.10.10">
    <property type="entry name" value="Ribonuclease Inhibitor"/>
    <property type="match status" value="1"/>
</dbReference>
<geneLocation type="mitochondrion" evidence="4"/>
<feature type="signal peptide" evidence="3">
    <location>
        <begin position="1"/>
        <end position="32"/>
    </location>
</feature>
<proteinExistence type="predicted"/>
<dbReference type="PANTHER" id="PTHR24369">
    <property type="entry name" value="ANTIGEN BSP, PUTATIVE-RELATED"/>
    <property type="match status" value="1"/>
</dbReference>
<sequence>MSYGILSSTCLKPGIHLLTLGMLWLSTSTVDAARFVLSDGTSVHMNLSAVGKYFQALGSMVGRVEDTGEAISLTGVSMVQLRMLEDYMQGRLSLSDVGTDGLVHMLKAADYLGAGLAEEELTEYLARTFMAYLRYEHKSYRKVFNYLAIRSSARAGVHLPDHCIAAITARMAMIYFQEKCILLLSATQECNEREVWGCLSKEWFSNSPRLLSLPNLYLDDNNIEYVSHRAFIGFTHLIKLSLSGNVIQEIAAGAFRDLSSLIELFLDGNEIRSLSAGVFDGMSSLRTLTLHNNHIQVIQKGVFNCCPFLCYLHLDYNHIQSIEEGAFDGMPFLSYIGLSGNPISRPLYGIPLPLFVELRRFWHIVLCAASATIRNPELGAPSDPSPPSWRAIRLLWGLPNGANCSKMDVFVGETAPYVFAELHVHASRSCSTVVSTFNNSLGANCRPNWIGR</sequence>
<dbReference type="PANTHER" id="PTHR24369:SF211">
    <property type="entry name" value="LEUCINE-RICH REPEAT-CONTAINING PROTEIN 15-LIKE"/>
    <property type="match status" value="1"/>
</dbReference>
<dbReference type="Pfam" id="PF13855">
    <property type="entry name" value="LRR_8"/>
    <property type="match status" value="2"/>
</dbReference>
<keyword evidence="1" id="KW-0433">Leucine-rich repeat</keyword>
<keyword evidence="3" id="KW-0732">Signal</keyword>